<dbReference type="GO" id="GO:1903475">
    <property type="term" value="P:mitotic actomyosin contractile ring assembly"/>
    <property type="evidence" value="ECO:0007669"/>
    <property type="project" value="TreeGrafter"/>
</dbReference>
<feature type="compositionally biased region" description="Pro residues" evidence="6">
    <location>
        <begin position="1101"/>
        <end position="1111"/>
    </location>
</feature>
<dbReference type="GO" id="GO:0031267">
    <property type="term" value="F:small GTPase binding"/>
    <property type="evidence" value="ECO:0007669"/>
    <property type="project" value="InterPro"/>
</dbReference>
<dbReference type="FunFam" id="1.20.58.2220:FF:000006">
    <property type="entry name" value="Cytokinesis protein sepA"/>
    <property type="match status" value="1"/>
</dbReference>
<feature type="compositionally biased region" description="Polar residues" evidence="6">
    <location>
        <begin position="1689"/>
        <end position="1707"/>
    </location>
</feature>
<evidence type="ECO:0000256" key="6">
    <source>
        <dbReference type="SAM" id="MobiDB-lite"/>
    </source>
</evidence>
<keyword evidence="11" id="KW-1185">Reference proteome</keyword>
<feature type="compositionally biased region" description="Basic and acidic residues" evidence="6">
    <location>
        <begin position="17"/>
        <end position="27"/>
    </location>
</feature>
<dbReference type="InterPro" id="IPR015425">
    <property type="entry name" value="FH2_Formin"/>
</dbReference>
<dbReference type="EMBL" id="CP014587">
    <property type="protein sequence ID" value="ANZ77615.1"/>
    <property type="molecule type" value="Genomic_DNA"/>
</dbReference>
<dbReference type="GO" id="GO:0005934">
    <property type="term" value="C:cellular bud tip"/>
    <property type="evidence" value="ECO:0007669"/>
    <property type="project" value="UniProtKB-ARBA"/>
</dbReference>
<dbReference type="Pfam" id="PF06371">
    <property type="entry name" value="Drf_GBD"/>
    <property type="match status" value="1"/>
</dbReference>
<dbReference type="FunFam" id="6.10.30.50:FF:000001">
    <property type="entry name" value="Cytokinesis sepA protein"/>
    <property type="match status" value="1"/>
</dbReference>
<comment type="similarity">
    <text evidence="4">Belongs to the formin homology family. BNI1 subfamily.</text>
</comment>
<dbReference type="GO" id="GO:0000142">
    <property type="term" value="C:cellular bud neck contractile ring"/>
    <property type="evidence" value="ECO:0007669"/>
    <property type="project" value="UniProtKB-ARBA"/>
</dbReference>
<feature type="domain" description="GBD/FH3" evidence="8">
    <location>
        <begin position="108"/>
        <end position="601"/>
    </location>
</feature>
<feature type="compositionally biased region" description="Polar residues" evidence="6">
    <location>
        <begin position="1726"/>
        <end position="1749"/>
    </location>
</feature>
<comment type="subcellular location">
    <subcellularLocation>
        <location evidence="1">Bud neck</location>
    </subcellularLocation>
    <subcellularLocation>
        <location evidence="2">Cell septum</location>
    </subcellularLocation>
</comment>
<dbReference type="GO" id="GO:0033554">
    <property type="term" value="P:cellular response to stress"/>
    <property type="evidence" value="ECO:0007669"/>
    <property type="project" value="UniProtKB-ARBA"/>
</dbReference>
<dbReference type="Gene3D" id="1.20.58.2220">
    <property type="entry name" value="Formin, FH2 domain"/>
    <property type="match status" value="1"/>
</dbReference>
<feature type="region of interest" description="Disordered" evidence="6">
    <location>
        <begin position="81"/>
        <end position="112"/>
    </location>
</feature>
<accession>A0A1B2JIC3</accession>
<dbReference type="Gene3D" id="1.10.238.150">
    <property type="entry name" value="Formin, FH3 diaphanous domain"/>
    <property type="match status" value="1"/>
</dbReference>
<evidence type="ECO:0000256" key="3">
    <source>
        <dbReference type="ARBA" id="ARBA00023054"/>
    </source>
</evidence>
<dbReference type="PANTHER" id="PTHR47102:SF2">
    <property type="entry name" value="PROTEIN BNI1"/>
    <property type="match status" value="1"/>
</dbReference>
<evidence type="ECO:0000256" key="2">
    <source>
        <dbReference type="ARBA" id="ARBA00004431"/>
    </source>
</evidence>
<dbReference type="GO" id="GO:0001411">
    <property type="term" value="C:hyphal tip"/>
    <property type="evidence" value="ECO:0007669"/>
    <property type="project" value="UniProtKB-ARBA"/>
</dbReference>
<feature type="compositionally biased region" description="Low complexity" evidence="6">
    <location>
        <begin position="30"/>
        <end position="44"/>
    </location>
</feature>
<evidence type="ECO:0000313" key="10">
    <source>
        <dbReference type="EMBL" id="ANZ77615.1"/>
    </source>
</evidence>
<dbReference type="GO" id="GO:0000920">
    <property type="term" value="P:septum digestion after cytokinesis"/>
    <property type="evidence" value="ECO:0007669"/>
    <property type="project" value="UniProtKB-ARBA"/>
</dbReference>
<dbReference type="OrthoDB" id="1104827at2759"/>
<feature type="coiled-coil region" evidence="5">
    <location>
        <begin position="624"/>
        <end position="789"/>
    </location>
</feature>
<dbReference type="PROSITE" id="PS51232">
    <property type="entry name" value="GBD_FH3"/>
    <property type="match status" value="1"/>
</dbReference>
<dbReference type="InterPro" id="IPR014767">
    <property type="entry name" value="DAD_dom"/>
</dbReference>
<dbReference type="GO" id="GO:0003779">
    <property type="term" value="F:actin binding"/>
    <property type="evidence" value="ECO:0007669"/>
    <property type="project" value="InterPro"/>
</dbReference>
<dbReference type="InterPro" id="IPR016024">
    <property type="entry name" value="ARM-type_fold"/>
</dbReference>
<protein>
    <submittedName>
        <fullName evidence="10">BA75_04686T0</fullName>
    </submittedName>
</protein>
<dbReference type="GO" id="GO:0030428">
    <property type="term" value="C:cell septum"/>
    <property type="evidence" value="ECO:0007669"/>
    <property type="project" value="UniProtKB-SubCell"/>
</dbReference>
<dbReference type="SUPFAM" id="SSF101447">
    <property type="entry name" value="Formin homology 2 domain (FH2 domain)"/>
    <property type="match status" value="1"/>
</dbReference>
<dbReference type="InterPro" id="IPR042201">
    <property type="entry name" value="FH2_Formin_sf"/>
</dbReference>
<evidence type="ECO:0000259" key="9">
    <source>
        <dbReference type="PROSITE" id="PS51444"/>
    </source>
</evidence>
<name>A0A1B2JIC3_PICPA</name>
<feature type="compositionally biased region" description="Polar residues" evidence="6">
    <location>
        <begin position="45"/>
        <end position="59"/>
    </location>
</feature>
<dbReference type="SMART" id="SM01140">
    <property type="entry name" value="Drf_GBD"/>
    <property type="match status" value="1"/>
</dbReference>
<feature type="compositionally biased region" description="Polar residues" evidence="6">
    <location>
        <begin position="1766"/>
        <end position="1786"/>
    </location>
</feature>
<feature type="domain" description="DAD" evidence="7">
    <location>
        <begin position="1589"/>
        <end position="1625"/>
    </location>
</feature>
<dbReference type="InterPro" id="IPR014768">
    <property type="entry name" value="GBD/FH3_dom"/>
</dbReference>
<feature type="compositionally biased region" description="Polar residues" evidence="6">
    <location>
        <begin position="81"/>
        <end position="96"/>
    </location>
</feature>
<sequence length="1796" mass="204139">MSNESTTKRFGWMKMKSKADANPDPKFARKSSVASSFSTANSMSQVSHQRTPTTDFSRKNSILSGMYDSDLRSVHTNTDSVYSANTSSTRHSTGTKNWAAPSKDSYQPERPSDTEVERLFSVLMDQRDFKNLPSSARQELADYSVDKKWTLVAQDQIAEYKKNQRYQTHQKQYYEQQLALKNPTSAINPITLVTPELDKDGILLTPEYYVRKIISNTIHVNELSNLWVSLRTEPMQWVKKFLKAQGMVALGNVLGQLYKTAPLMSSKSTPVMFTNATEEYNSLLEKESILLRCLRASLNASDIGGRAAIESKIFSSTVFGALFSTRAANKKLAADMLAFLSNWRLNTEYGYISGYEQVWEAFTQRIGNNFHLKHQAQLQRNSKKKVTSSAQSTTSSDSNYIDLALSDYTKMRYEGFLYSILRTLEGRGKMGSKVGASEEYKELSNSSENSVVEFFVSSMILINSLIQLEPDIRKRMNTRNSFKNTHLLDIFDYLRDFGNEIINDQIEKFFDYEAQDHQQLLQLDTLEDKNVDLNDPVSLVKVIWEKNQDSETQRYIKSMMQNLFMNQLDSEKADTGKGLNRTLKLIDRLVSNVSMAAAAASNDETALNITINRLFSSLQTDDVARKAIMEAREATKKAEEAIAERDELIRQMSIGSDGLVDQLKQELLEQEVILSKQRRQNEQIMSDLREARRLRMVEKQEQELEIRELLITLNSLKEKQSLEHNKAEPVEAKDDRLKSRLLQQLEKKQIEYKSESRKYGGIVEPSKKLRSLRNQMEDIEREAKELEMTEFLENDQKQGSPLPPTRPPRLDDLEKLEQLRQKLYLLQKDSNDVMKYQADLSQKDLYKKEKMLAMERLQTLQKQFKDLNIDFSLPPDIESENYTMDPKFNERLIRTMDEVENISSDLSTKLDLTDKKRLSRRRSDLASIYSSTPSSRRASYRLDYSDIEAKYTSGKVKQASSLDFEVNSNAPTTVEAIKSKGMNPKFLSELSSKVTKSSTIENPDSDFDSGPDFNLEVTHKMRKPKNLKRNTDQSHSSSENDDSDAMIETKGEHKDINSAPTSISHPPSEEINPASEKNTILSEDEEVLGPKKKAPLVAGQAPPPPSPPPLPSSITGGAAPPPPPPPLPDMKGSVPLPPPPPPLLMKGESPSPVTSPFLPSSPFADIPRPTKKLKQLHWEKIDDTNGSFWENTGYSEFVKELLAKGVFDEVENIFAAREIKKLTGRKKNDADKITFLQRDIYHRFEINLHVFNNLSDEELVLKLLRCDHDVMQNSHVLEFLGGQELVEIPTTLARNLEPYSTDWTTGERKQPEKDANELKRADRVYLELVYNLQHYWKSRIRALNVVTTYEKDYQDLVQKLNLIEAATDALNNSNYLKQILDIILAVGNYMNDTSKQAQGFKLNTLQRLSFMKDDKNSMTFLHYVEKVVRTSYPELAGFIDELKPCVDASKIPVEQIQQDCKEYINSIKNVDASLEVGNLSESSKFHPEDRVLVKVLPRMPTARRKSNLLDDQLVIVIDNFEKLMSFFGEDATDQFAKNSFFKKFADFVADFQRASRENIQREEEQRLYEQRKRLMETPKKSDVVAAVSDDAASPVSDNVVDDLLKKLKAVGPTRGDPQSARRRALARRNLAETRKNVNSVSSSSASLGIPDDAEDVLNDSIENFDVVDDNNDGDDIESRAMSLLKGIRSDSQATTEKNKGSGHTSAQEYRKLQRSRRLQEEKEGKITNSKSSLQNTSPFIDNSRPSSAVSLVDSEVPDDGPDKLKMSSSTFTLDSDQQFTETPQSENYEDAREEPI</sequence>
<dbReference type="InterPro" id="IPR051661">
    <property type="entry name" value="Actin_filament_regulator"/>
</dbReference>
<feature type="region of interest" description="Disordered" evidence="6">
    <location>
        <begin position="996"/>
        <end position="1076"/>
    </location>
</feature>
<dbReference type="PROSITE" id="PS51231">
    <property type="entry name" value="DAD"/>
    <property type="match status" value="1"/>
</dbReference>
<dbReference type="Proteomes" id="UP000094565">
    <property type="component" value="Chromosome 4"/>
</dbReference>
<feature type="region of interest" description="Disordered" evidence="6">
    <location>
        <begin position="1095"/>
        <end position="1166"/>
    </location>
</feature>
<feature type="compositionally biased region" description="Basic and acidic residues" evidence="6">
    <location>
        <begin position="1047"/>
        <end position="1056"/>
    </location>
</feature>
<evidence type="ECO:0000256" key="5">
    <source>
        <dbReference type="SAM" id="Coils"/>
    </source>
</evidence>
<dbReference type="InterPro" id="IPR011989">
    <property type="entry name" value="ARM-like"/>
</dbReference>
<feature type="compositionally biased region" description="Pro residues" evidence="6">
    <location>
        <begin position="1119"/>
        <end position="1128"/>
    </location>
</feature>
<dbReference type="InterPro" id="IPR010472">
    <property type="entry name" value="FH3_dom"/>
</dbReference>
<evidence type="ECO:0000259" key="7">
    <source>
        <dbReference type="PROSITE" id="PS51231"/>
    </source>
</evidence>
<dbReference type="GO" id="GO:0051016">
    <property type="term" value="P:barbed-end actin filament capping"/>
    <property type="evidence" value="ECO:0007669"/>
    <property type="project" value="TreeGrafter"/>
</dbReference>
<dbReference type="SMART" id="SM00498">
    <property type="entry name" value="FH2"/>
    <property type="match status" value="1"/>
</dbReference>
<dbReference type="GO" id="GO:0030010">
    <property type="term" value="P:establishment of cell polarity"/>
    <property type="evidence" value="ECO:0007669"/>
    <property type="project" value="UniProtKB-ARBA"/>
</dbReference>
<feature type="domain" description="FH2" evidence="9">
    <location>
        <begin position="1163"/>
        <end position="1577"/>
    </location>
</feature>
<dbReference type="SUPFAM" id="SSF48371">
    <property type="entry name" value="ARM repeat"/>
    <property type="match status" value="1"/>
</dbReference>
<keyword evidence="3 5" id="KW-0175">Coiled coil</keyword>
<feature type="region of interest" description="Disordered" evidence="6">
    <location>
        <begin position="1629"/>
        <end position="1651"/>
    </location>
</feature>
<dbReference type="GO" id="GO:0000131">
    <property type="term" value="C:incipient cellular bud site"/>
    <property type="evidence" value="ECO:0007669"/>
    <property type="project" value="UniProtKB-ARBA"/>
</dbReference>
<organism evidence="10 11">
    <name type="scientific">Komagataella pastoris</name>
    <name type="common">Yeast</name>
    <name type="synonym">Pichia pastoris</name>
    <dbReference type="NCBI Taxonomy" id="4922"/>
    <lineage>
        <taxon>Eukaryota</taxon>
        <taxon>Fungi</taxon>
        <taxon>Dikarya</taxon>
        <taxon>Ascomycota</taxon>
        <taxon>Saccharomycotina</taxon>
        <taxon>Pichiomycetes</taxon>
        <taxon>Pichiales</taxon>
        <taxon>Pichiaceae</taxon>
        <taxon>Komagataella</taxon>
    </lineage>
</organism>
<dbReference type="GO" id="GO:0051017">
    <property type="term" value="P:actin filament bundle assembly"/>
    <property type="evidence" value="ECO:0007669"/>
    <property type="project" value="TreeGrafter"/>
</dbReference>
<dbReference type="Gene3D" id="6.10.30.50">
    <property type="match status" value="1"/>
</dbReference>
<dbReference type="GO" id="GO:0043332">
    <property type="term" value="C:mating projection tip"/>
    <property type="evidence" value="ECO:0007669"/>
    <property type="project" value="TreeGrafter"/>
</dbReference>
<dbReference type="PANTHER" id="PTHR47102">
    <property type="entry name" value="PROTEIN BNI1"/>
    <property type="match status" value="1"/>
</dbReference>
<dbReference type="SMART" id="SM01139">
    <property type="entry name" value="Drf_FH3"/>
    <property type="match status" value="1"/>
</dbReference>
<feature type="compositionally biased region" description="Low complexity" evidence="6">
    <location>
        <begin position="1636"/>
        <end position="1646"/>
    </location>
</feature>
<dbReference type="PROSITE" id="PS51444">
    <property type="entry name" value="FH2"/>
    <property type="match status" value="1"/>
</dbReference>
<evidence type="ECO:0000259" key="8">
    <source>
        <dbReference type="PROSITE" id="PS51232"/>
    </source>
</evidence>
<dbReference type="Gene3D" id="1.25.10.10">
    <property type="entry name" value="Leucine-rich Repeat Variant"/>
    <property type="match status" value="1"/>
</dbReference>
<feature type="region of interest" description="Disordered" evidence="6">
    <location>
        <begin position="1687"/>
        <end position="1796"/>
    </location>
</feature>
<evidence type="ECO:0000256" key="1">
    <source>
        <dbReference type="ARBA" id="ARBA00004266"/>
    </source>
</evidence>
<dbReference type="Pfam" id="PF06367">
    <property type="entry name" value="Drf_FH3"/>
    <property type="match status" value="1"/>
</dbReference>
<dbReference type="Pfam" id="PF02181">
    <property type="entry name" value="FH2"/>
    <property type="match status" value="1"/>
</dbReference>
<feature type="region of interest" description="Disordered" evidence="6">
    <location>
        <begin position="1"/>
        <end position="59"/>
    </location>
</feature>
<proteinExistence type="inferred from homology"/>
<gene>
    <name evidence="10" type="primary">BNI1</name>
    <name evidence="10" type="ORF">ATY40_BA7504686</name>
</gene>
<reference evidence="10 11" key="1">
    <citation type="submission" date="2016-02" db="EMBL/GenBank/DDBJ databases">
        <title>Comparative genomic and transcriptomic foundation for Pichia pastoris.</title>
        <authorList>
            <person name="Love K.R."/>
            <person name="Shah K.A."/>
            <person name="Whittaker C.A."/>
            <person name="Wu J."/>
            <person name="Bartlett M.C."/>
            <person name="Ma D."/>
            <person name="Leeson R.L."/>
            <person name="Priest M."/>
            <person name="Young S.K."/>
            <person name="Love J.C."/>
        </authorList>
    </citation>
    <scope>NUCLEOTIDE SEQUENCE [LARGE SCALE GENOMIC DNA]</scope>
    <source>
        <strain evidence="10 11">ATCC 28485</strain>
    </source>
</reference>
<evidence type="ECO:0000256" key="4">
    <source>
        <dbReference type="ARBA" id="ARBA00037935"/>
    </source>
</evidence>
<dbReference type="GO" id="GO:0032991">
    <property type="term" value="C:protein-containing complex"/>
    <property type="evidence" value="ECO:0007669"/>
    <property type="project" value="UniProtKB-ARBA"/>
</dbReference>
<evidence type="ECO:0000313" key="11">
    <source>
        <dbReference type="Proteomes" id="UP000094565"/>
    </source>
</evidence>
<dbReference type="InterPro" id="IPR010473">
    <property type="entry name" value="GTPase-bd"/>
</dbReference>